<evidence type="ECO:0000256" key="11">
    <source>
        <dbReference type="HAMAP-Rule" id="MF_00153"/>
    </source>
</evidence>
<keyword evidence="7 11" id="KW-0808">Transferase</keyword>
<evidence type="ECO:0000256" key="2">
    <source>
        <dbReference type="ARBA" id="ARBA00001911"/>
    </source>
</evidence>
<dbReference type="SUPFAM" id="SSF52467">
    <property type="entry name" value="DHS-like NAD/FAD-binding domain"/>
    <property type="match status" value="1"/>
</dbReference>
<dbReference type="GO" id="GO:0034038">
    <property type="term" value="F:deoxyhypusine synthase activity"/>
    <property type="evidence" value="ECO:0007669"/>
    <property type="project" value="UniProtKB-UniRule"/>
</dbReference>
<accession>A0A7J3MXP1</accession>
<dbReference type="NCBIfam" id="NF002294">
    <property type="entry name" value="PRK01221.1"/>
    <property type="match status" value="1"/>
</dbReference>
<feature type="active site" description="Nucleophile" evidence="11">
    <location>
        <position position="267"/>
    </location>
</feature>
<evidence type="ECO:0000256" key="8">
    <source>
        <dbReference type="ARBA" id="ARBA00023027"/>
    </source>
</evidence>
<dbReference type="InterPro" id="IPR002773">
    <property type="entry name" value="Deoxyhypusine_synthase"/>
</dbReference>
<comment type="function">
    <text evidence="3 11">Catalyzes the NAD-dependent oxidative cleavage of spermidine and the subsequent transfer of the butylamine moiety of spermidine to the epsilon-amino group of a specific lysine residue of the eIF-5A precursor protein to form the intermediate deoxyhypusine residue.</text>
</comment>
<comment type="similarity">
    <text evidence="5 11">Belongs to the deoxyhypusine synthase family.</text>
</comment>
<comment type="pathway">
    <text evidence="4 11">Protein modification; eIF5A hypusination.</text>
</comment>
<evidence type="ECO:0000256" key="10">
    <source>
        <dbReference type="ARBA" id="ARBA00039467"/>
    </source>
</evidence>
<evidence type="ECO:0000256" key="3">
    <source>
        <dbReference type="ARBA" id="ARBA00002823"/>
    </source>
</evidence>
<comment type="catalytic activity">
    <reaction evidence="1 11">
        <text>[eIF5A protein]-L-lysine + spermidine = [eIF5A protein]-deoxyhypusine + propane-1,3-diamine</text>
        <dbReference type="Rhea" id="RHEA:33299"/>
        <dbReference type="Rhea" id="RHEA-COMP:10143"/>
        <dbReference type="Rhea" id="RHEA-COMP:10144"/>
        <dbReference type="ChEBI" id="CHEBI:29969"/>
        <dbReference type="ChEBI" id="CHEBI:57484"/>
        <dbReference type="ChEBI" id="CHEBI:57834"/>
        <dbReference type="ChEBI" id="CHEBI:82657"/>
        <dbReference type="EC" id="2.5.1.46"/>
    </reaction>
</comment>
<dbReference type="EC" id="2.5.1.46" evidence="6 11"/>
<reference evidence="14" key="1">
    <citation type="journal article" date="2020" name="mSystems">
        <title>Genome- and Community-Level Interaction Insights into Carbon Utilization and Element Cycling Functions of Hydrothermarchaeota in Hydrothermal Sediment.</title>
        <authorList>
            <person name="Zhou Z."/>
            <person name="Liu Y."/>
            <person name="Xu W."/>
            <person name="Pan J."/>
            <person name="Luo Z.H."/>
            <person name="Li M."/>
        </authorList>
    </citation>
    <scope>NUCLEOTIDE SEQUENCE [LARGE SCALE GENOMIC DNA]</scope>
    <source>
        <strain evidence="13">SpSt-629</strain>
        <strain evidence="14">SpSt-688</strain>
    </source>
</reference>
<keyword evidence="8 11" id="KW-0520">NAD</keyword>
<keyword evidence="12" id="KW-1133">Transmembrane helix</keyword>
<gene>
    <name evidence="11" type="primary">dys</name>
    <name evidence="13" type="ORF">ENT99_06775</name>
    <name evidence="14" type="ORF">ENU64_02525</name>
</gene>
<dbReference type="PANTHER" id="PTHR11703:SF0">
    <property type="entry name" value="DEOXYHYPUSINE SYNTHASE"/>
    <property type="match status" value="1"/>
</dbReference>
<feature type="transmembrane region" description="Helical" evidence="12">
    <location>
        <begin position="275"/>
        <end position="293"/>
    </location>
</feature>
<dbReference type="UniPathway" id="UPA00354"/>
<dbReference type="EMBL" id="DTAU01000132">
    <property type="protein sequence ID" value="HFQ79380.1"/>
    <property type="molecule type" value="Genomic_DNA"/>
</dbReference>
<evidence type="ECO:0000256" key="7">
    <source>
        <dbReference type="ARBA" id="ARBA00022679"/>
    </source>
</evidence>
<evidence type="ECO:0000256" key="5">
    <source>
        <dbReference type="ARBA" id="ARBA00009892"/>
    </source>
</evidence>
<evidence type="ECO:0000256" key="9">
    <source>
        <dbReference type="ARBA" id="ARBA00023256"/>
    </source>
</evidence>
<evidence type="ECO:0000256" key="6">
    <source>
        <dbReference type="ARBA" id="ARBA00012683"/>
    </source>
</evidence>
<dbReference type="Pfam" id="PF01916">
    <property type="entry name" value="DS"/>
    <property type="match status" value="1"/>
</dbReference>
<dbReference type="HAMAP" id="MF_00153">
    <property type="entry name" value="DHS"/>
    <property type="match status" value="1"/>
</dbReference>
<sequence>MSVEDLVKIYGDIHGFMAGHLYEAVEVVKEIVRKCDIRFLSFTGNLVATGLRGILAQIIENRSFNVIVTTCGAIDHDIARSFGGTYGKGFFDADDVQLRRGGIHRLGNVFIPVESYGPLIESVVRDVLNEISRSIPNKVWSIREILQELGKRIPDENSIIRASYRAKAPIFVPGFLDGAFGTALFMFKQFNDLKVDVFLDEKELADIVFSAKSIGALIVGGGISKHHTLWWAQFREGLDYVVYVSTAIEWDGSLSGARPKEAITWGKLKDRSRHVFVYGDASIILPIMVYSILFT</sequence>
<dbReference type="FunFam" id="3.40.910.10:FF:000010">
    <property type="entry name" value="Deoxyhypusine synthase"/>
    <property type="match status" value="1"/>
</dbReference>
<keyword evidence="12" id="KW-0812">Transmembrane</keyword>
<evidence type="ECO:0000313" key="14">
    <source>
        <dbReference type="EMBL" id="HGT98291.1"/>
    </source>
</evidence>
<dbReference type="PANTHER" id="PTHR11703">
    <property type="entry name" value="DEOXYHYPUSINE SYNTHASE"/>
    <property type="match status" value="1"/>
</dbReference>
<keyword evidence="12" id="KW-0472">Membrane</keyword>
<proteinExistence type="inferred from homology"/>
<dbReference type="InterPro" id="IPR036982">
    <property type="entry name" value="Deoxyhypusine_synthase_sf"/>
</dbReference>
<comment type="cofactor">
    <cofactor evidence="2 11">
        <name>NAD(+)</name>
        <dbReference type="ChEBI" id="CHEBI:57540"/>
    </cofactor>
</comment>
<comment type="caution">
    <text evidence="14">The sequence shown here is derived from an EMBL/GenBank/DDBJ whole genome shotgun (WGS) entry which is preliminary data.</text>
</comment>
<keyword evidence="9 11" id="KW-0386">Hypusine biosynthesis</keyword>
<dbReference type="EMBL" id="DTDH01000076">
    <property type="protein sequence ID" value="HGT98291.1"/>
    <property type="molecule type" value="Genomic_DNA"/>
</dbReference>
<organism evidence="14">
    <name type="scientific">Ignisphaera aggregans</name>
    <dbReference type="NCBI Taxonomy" id="334771"/>
    <lineage>
        <taxon>Archaea</taxon>
        <taxon>Thermoproteota</taxon>
        <taxon>Thermoprotei</taxon>
        <taxon>Desulfurococcales</taxon>
        <taxon>Desulfurococcaceae</taxon>
        <taxon>Ignisphaera</taxon>
    </lineage>
</organism>
<evidence type="ECO:0000256" key="12">
    <source>
        <dbReference type="SAM" id="Phobius"/>
    </source>
</evidence>
<dbReference type="GO" id="GO:0005737">
    <property type="term" value="C:cytoplasm"/>
    <property type="evidence" value="ECO:0007669"/>
    <property type="project" value="TreeGrafter"/>
</dbReference>
<dbReference type="InterPro" id="IPR022899">
    <property type="entry name" value="Deoxyhypus_synthase_arc"/>
</dbReference>
<protein>
    <recommendedName>
        <fullName evidence="10 11">Probable deoxyhypusine synthase</fullName>
        <shortName evidence="11">DHS</shortName>
        <ecNumber evidence="6 11">2.5.1.46</ecNumber>
    </recommendedName>
</protein>
<dbReference type="InterPro" id="IPR029035">
    <property type="entry name" value="DHS-like_NAD/FAD-binding_dom"/>
</dbReference>
<name>A0A7J3MXP1_9CREN</name>
<dbReference type="AlphaFoldDB" id="A0A7J3MXP1"/>
<evidence type="ECO:0000256" key="1">
    <source>
        <dbReference type="ARBA" id="ARBA00000952"/>
    </source>
</evidence>
<evidence type="ECO:0000256" key="4">
    <source>
        <dbReference type="ARBA" id="ARBA00005041"/>
    </source>
</evidence>
<dbReference type="Gene3D" id="3.40.910.10">
    <property type="entry name" value="Deoxyhypusine synthase"/>
    <property type="match status" value="1"/>
</dbReference>
<evidence type="ECO:0000313" key="13">
    <source>
        <dbReference type="EMBL" id="HFQ79380.1"/>
    </source>
</evidence>